<name>A0A1I8BLP1_MELHA</name>
<keyword evidence="2" id="KW-1185">Reference proteome</keyword>
<dbReference type="AlphaFoldDB" id="A0A1I8BLP1"/>
<keyword evidence="1" id="KW-0812">Transmembrane</keyword>
<feature type="transmembrane region" description="Helical" evidence="1">
    <location>
        <begin position="323"/>
        <end position="346"/>
    </location>
</feature>
<dbReference type="WBParaSite" id="MhA1_Contig310.frz3.gene31">
    <property type="protein sequence ID" value="MhA1_Contig310.frz3.gene31"/>
    <property type="gene ID" value="MhA1_Contig310.frz3.gene31"/>
</dbReference>
<evidence type="ECO:0000313" key="2">
    <source>
        <dbReference type="Proteomes" id="UP000095281"/>
    </source>
</evidence>
<protein>
    <submittedName>
        <fullName evidence="3">Uncharacterized protein</fullName>
    </submittedName>
</protein>
<sequence>MESGLNKIEVFRTLSGEQLCPLTENFLNRPCAIDEKLWETVCPMTAEMEKMENPLDVDTLSDDQINTRIDVLNEGTEQLILKNEKMIDEHIKINGKNKILRWLTGDPPKFDENGISRNKNSNKNSKRSWSLLRSKFRENKGEWNGAVFNYKNKNVLQCKGWEKLKNQFGSYWKVAKEVWDEFKKKPLDPHTEKFFYNEEKFEKFREEGIKFFEQICEREYISKEKCNSIDVDKVKKPPNFSQVINNFGKLILKTLIDKKVYSPLPISDETLALIKAILTKKDFLHPTLEDQIISRAQVGIRNKRMIGFGTVLNTSLIVTKITVITLLSVGSVLGLVMIFAAVHFCIH</sequence>
<evidence type="ECO:0000313" key="3">
    <source>
        <dbReference type="WBParaSite" id="MhA1_Contig310.frz3.gene31"/>
    </source>
</evidence>
<dbReference type="Proteomes" id="UP000095281">
    <property type="component" value="Unplaced"/>
</dbReference>
<accession>A0A1I8BLP1</accession>
<keyword evidence="1" id="KW-0472">Membrane</keyword>
<proteinExistence type="predicted"/>
<keyword evidence="1" id="KW-1133">Transmembrane helix</keyword>
<organism evidence="2 3">
    <name type="scientific">Meloidogyne hapla</name>
    <name type="common">Root-knot nematode worm</name>
    <dbReference type="NCBI Taxonomy" id="6305"/>
    <lineage>
        <taxon>Eukaryota</taxon>
        <taxon>Metazoa</taxon>
        <taxon>Ecdysozoa</taxon>
        <taxon>Nematoda</taxon>
        <taxon>Chromadorea</taxon>
        <taxon>Rhabditida</taxon>
        <taxon>Tylenchina</taxon>
        <taxon>Tylenchomorpha</taxon>
        <taxon>Tylenchoidea</taxon>
        <taxon>Meloidogynidae</taxon>
        <taxon>Meloidogyninae</taxon>
        <taxon>Meloidogyne</taxon>
    </lineage>
</organism>
<reference evidence="3" key="1">
    <citation type="submission" date="2016-11" db="UniProtKB">
        <authorList>
            <consortium name="WormBaseParasite"/>
        </authorList>
    </citation>
    <scope>IDENTIFICATION</scope>
</reference>
<evidence type="ECO:0000256" key="1">
    <source>
        <dbReference type="SAM" id="Phobius"/>
    </source>
</evidence>